<name>A0A249DXK6_9ENTR</name>
<evidence type="ECO:0000256" key="4">
    <source>
        <dbReference type="SAM" id="SignalP"/>
    </source>
</evidence>
<evidence type="ECO:0000256" key="2">
    <source>
        <dbReference type="ARBA" id="ARBA00022759"/>
    </source>
</evidence>
<keyword evidence="3" id="KW-0378">Hydrolase</keyword>
<evidence type="ECO:0000259" key="5">
    <source>
        <dbReference type="PROSITE" id="PS50830"/>
    </source>
</evidence>
<dbReference type="Proteomes" id="UP000216438">
    <property type="component" value="Chromosome"/>
</dbReference>
<proteinExistence type="predicted"/>
<organism evidence="6 7">
    <name type="scientific">Candidatus Hamiltonella defensa</name>
    <name type="common">Bemisia tabaci</name>
    <dbReference type="NCBI Taxonomy" id="672795"/>
    <lineage>
        <taxon>Bacteria</taxon>
        <taxon>Pseudomonadati</taxon>
        <taxon>Pseudomonadota</taxon>
        <taxon>Gammaproteobacteria</taxon>
        <taxon>Enterobacterales</taxon>
        <taxon>Enterobacteriaceae</taxon>
        <taxon>aphid secondary symbionts</taxon>
        <taxon>Candidatus Williamhamiltonella</taxon>
    </lineage>
</organism>
<protein>
    <submittedName>
        <fullName evidence="6">Nuclease</fullName>
    </submittedName>
</protein>
<evidence type="ECO:0000256" key="3">
    <source>
        <dbReference type="ARBA" id="ARBA00022801"/>
    </source>
</evidence>
<feature type="chain" id="PRO_5012964752" evidence="4">
    <location>
        <begin position="20"/>
        <end position="215"/>
    </location>
</feature>
<keyword evidence="2" id="KW-0255">Endonuclease</keyword>
<dbReference type="PROSITE" id="PS01123">
    <property type="entry name" value="TNASE_1"/>
    <property type="match status" value="1"/>
</dbReference>
<dbReference type="GO" id="GO:0016787">
    <property type="term" value="F:hydrolase activity"/>
    <property type="evidence" value="ECO:0007669"/>
    <property type="project" value="UniProtKB-KW"/>
</dbReference>
<evidence type="ECO:0000313" key="6">
    <source>
        <dbReference type="EMBL" id="ASX25995.1"/>
    </source>
</evidence>
<feature type="signal peptide" evidence="4">
    <location>
        <begin position="1"/>
        <end position="19"/>
    </location>
</feature>
<accession>A0A249DXK6</accession>
<dbReference type="InterPro" id="IPR016071">
    <property type="entry name" value="Staphylococal_nuclease_OB-fold"/>
</dbReference>
<reference evidence="7" key="1">
    <citation type="submission" date="2016-06" db="EMBL/GenBank/DDBJ databases">
        <authorList>
            <person name="Chen W."/>
            <person name="Hasegawa D.K."/>
        </authorList>
    </citation>
    <scope>NUCLEOTIDE SEQUENCE [LARGE SCALE GENOMIC DNA]</scope>
    <source>
        <strain evidence="7">MEAM1</strain>
    </source>
</reference>
<dbReference type="SMART" id="SM00318">
    <property type="entry name" value="SNc"/>
    <property type="match status" value="1"/>
</dbReference>
<dbReference type="Pfam" id="PF00565">
    <property type="entry name" value="SNase"/>
    <property type="match status" value="1"/>
</dbReference>
<reference evidence="6 7" key="2">
    <citation type="submission" date="2017-09" db="EMBL/GenBank/DDBJ databases">
        <title>The genome of whitefly Bemisia tabaci, a global crop pest, provides novel insights into virus transmission, host adaptation and insecticide resistance.</title>
        <authorList>
            <person name="Kaur N."/>
            <person name="Kliot A."/>
            <person name="Pinheiro P.V."/>
            <person name="Luan J."/>
            <person name="Zheng Y."/>
            <person name="Liu W."/>
            <person name="Sun H."/>
            <person name="Yang X."/>
            <person name="Xu Y."/>
            <person name="Luo Y."/>
            <person name="Kruse A."/>
            <person name="Fisher T.W."/>
            <person name="Nelson D.R."/>
            <person name="Elimelech M."/>
            <person name="MacCoss M."/>
            <person name="Johnson R."/>
            <person name="Cohen E."/>
            <person name="Hunter W.B."/>
            <person name="Brown J.K."/>
            <person name="Jander G."/>
            <person name="Cilia M."/>
            <person name="Douglas A.E."/>
            <person name="Ghanim M."/>
            <person name="Simmons A.M."/>
            <person name="Wintermantel W.M."/>
            <person name="Ling K.-S."/>
            <person name="Fei Z."/>
        </authorList>
    </citation>
    <scope>NUCLEOTIDE SEQUENCE [LARGE SCALE GENOMIC DNA]</scope>
    <source>
        <strain evidence="6 7">MEAM1</strain>
    </source>
</reference>
<dbReference type="InterPro" id="IPR035437">
    <property type="entry name" value="SNase_OB-fold_sf"/>
</dbReference>
<dbReference type="SUPFAM" id="SSF50199">
    <property type="entry name" value="Staphylococcal nuclease"/>
    <property type="match status" value="1"/>
</dbReference>
<dbReference type="InterPro" id="IPR002071">
    <property type="entry name" value="Thermonucl_AS"/>
</dbReference>
<dbReference type="Gene3D" id="2.40.50.90">
    <property type="match status" value="1"/>
</dbReference>
<dbReference type="InterPro" id="IPR008613">
    <property type="entry name" value="Excalibur_Ca-bd_domain"/>
</dbReference>
<dbReference type="AlphaFoldDB" id="A0A249DXK6"/>
<dbReference type="PANTHER" id="PTHR12302">
    <property type="entry name" value="EBNA2 BINDING PROTEIN P100"/>
    <property type="match status" value="1"/>
</dbReference>
<gene>
    <name evidence="6" type="ORF">BA171_02355</name>
</gene>
<dbReference type="PROSITE" id="PS50830">
    <property type="entry name" value="TNASE_3"/>
    <property type="match status" value="1"/>
</dbReference>
<evidence type="ECO:0000313" key="7">
    <source>
        <dbReference type="Proteomes" id="UP000216438"/>
    </source>
</evidence>
<keyword evidence="1" id="KW-0540">Nuclease</keyword>
<dbReference type="PANTHER" id="PTHR12302:SF3">
    <property type="entry name" value="SERINE_THREONINE-PROTEIN KINASE 31"/>
    <property type="match status" value="1"/>
</dbReference>
<dbReference type="GO" id="GO:0003676">
    <property type="term" value="F:nucleic acid binding"/>
    <property type="evidence" value="ECO:0007669"/>
    <property type="project" value="InterPro"/>
</dbReference>
<feature type="domain" description="TNase-like" evidence="5">
    <location>
        <begin position="20"/>
        <end position="141"/>
    </location>
</feature>
<dbReference type="GO" id="GO:0004519">
    <property type="term" value="F:endonuclease activity"/>
    <property type="evidence" value="ECO:0007669"/>
    <property type="project" value="UniProtKB-KW"/>
</dbReference>
<keyword evidence="4" id="KW-0732">Signal</keyword>
<evidence type="ECO:0000256" key="1">
    <source>
        <dbReference type="ARBA" id="ARBA00022722"/>
    </source>
</evidence>
<sequence length="215" mass="24564">MKNILILLITGLLSAFSWAEDITGRVVSVHDGDTIILLTPEQKQIKIRLAEIDTPEIGQPYGNKAKKALSDWVFDQTLTARSNKKDRYGRVLAQLYLGEVWINAEMVKQGDAWVYRQYSRDPRLLAFEKKAQEEKKGLWALPESQRVPPWEWRKSRRTQGKPTASASEPAQWTCGAKRTCSQMTSCEEARFYLKQCGLSRLDRNQDGVPCEKLCS</sequence>
<dbReference type="EMBL" id="CP016303">
    <property type="protein sequence ID" value="ASX25995.1"/>
    <property type="molecule type" value="Genomic_DNA"/>
</dbReference>
<dbReference type="Pfam" id="PF05901">
    <property type="entry name" value="Excalibur"/>
    <property type="match status" value="1"/>
</dbReference>
<dbReference type="RefSeq" id="WP_016857985.1">
    <property type="nucleotide sequence ID" value="NZ_CP016303.1"/>
</dbReference>